<name>A0A8F9TSY7_9BACT</name>
<proteinExistence type="predicted"/>
<dbReference type="RefSeq" id="WP_220160645.1">
    <property type="nucleotide sequence ID" value="NZ_CP080507.1"/>
</dbReference>
<dbReference type="KEGG" id="ole:K0B96_09385"/>
<protein>
    <submittedName>
        <fullName evidence="1">TIGR03790 family protein</fullName>
    </submittedName>
</protein>
<organism evidence="1 2">
    <name type="scientific">Horticoccus luteus</name>
    <dbReference type="NCBI Taxonomy" id="2862869"/>
    <lineage>
        <taxon>Bacteria</taxon>
        <taxon>Pseudomonadati</taxon>
        <taxon>Verrucomicrobiota</taxon>
        <taxon>Opitutia</taxon>
        <taxon>Opitutales</taxon>
        <taxon>Opitutaceae</taxon>
        <taxon>Horticoccus</taxon>
    </lineage>
</organism>
<keyword evidence="2" id="KW-1185">Reference proteome</keyword>
<dbReference type="InterPro" id="IPR022265">
    <property type="entry name" value="CHP03790"/>
</dbReference>
<evidence type="ECO:0000313" key="2">
    <source>
        <dbReference type="Proteomes" id="UP000825051"/>
    </source>
</evidence>
<dbReference type="AlphaFoldDB" id="A0A8F9TSY7"/>
<evidence type="ECO:0000313" key="1">
    <source>
        <dbReference type="EMBL" id="QYM77540.1"/>
    </source>
</evidence>
<dbReference type="Proteomes" id="UP000825051">
    <property type="component" value="Chromosome"/>
</dbReference>
<reference evidence="1" key="1">
    <citation type="submission" date="2021-08" db="EMBL/GenBank/DDBJ databases">
        <title>Genome of a novel bacterium of the phylum Verrucomicrobia, Oleiharenicola sp. KSB-15.</title>
        <authorList>
            <person name="Chung J.-H."/>
            <person name="Ahn J.-H."/>
            <person name="Yoon Y."/>
            <person name="Kim D.-Y."/>
            <person name="An S.-H."/>
            <person name="Park I."/>
            <person name="Yeon J."/>
        </authorList>
    </citation>
    <scope>NUCLEOTIDE SEQUENCE</scope>
    <source>
        <strain evidence="1">KSB-15</strain>
    </source>
</reference>
<gene>
    <name evidence="1" type="ORF">K0B96_09385</name>
</gene>
<sequence>MRWIFAAIFLLGWTQRGVAESTDDAAARVVILANANDADSTRVADYYAAARGVPKANIFALPMSAAETISWPEFVRTIWQPLQDALVEKGWISGVTMDLLDSVGRKKNAVSGHRISYLVVCRGVPLRVDDDPALRATLDVGKLPGQVQTMRAAVDSELALLARVDPPAVALVPNPLFNRTRPSDFVEGQVVKVSRLEGPTLRDTLALVDHAIEAEKHGVVGRAYVDLGGPHKEGDTWIEATIAPIAELGFETDVDRARGTMPVTARCDAPAIYFGWYAGNLNGPFALPDFRFAPGAIALHIHSYSALTLRSASSGWTGPLVARGVTATVGNVFEPYLDWTHRPDILMLALARGERWGDAVFYALPALSWQAVAIGDPLYRPFARTPDEIWKGRANLPASLVPYAALREMAALDRQGRQAEALELGLRAERKNPGLALALSLAERLDQKHDRAAAVRMLGVFKAIKRLRTQDLALAAEAAKQLSAWGAGADAVQVCRNLIADAGAGPAAAQRVWAREAAAIATAAGEMRLAQKWQDAGAEPAAADAK</sequence>
<accession>A0A8F9TSY7</accession>
<dbReference type="EMBL" id="CP080507">
    <property type="protein sequence ID" value="QYM77540.1"/>
    <property type="molecule type" value="Genomic_DNA"/>
</dbReference>
<dbReference type="NCBIfam" id="TIGR03790">
    <property type="entry name" value="TIGR03790 family protein"/>
    <property type="match status" value="1"/>
</dbReference>